<reference evidence="3" key="1">
    <citation type="submission" date="2022-08" db="EMBL/GenBank/DDBJ databases">
        <title>Genome Sequence of the sulphate-reducing bacterium, Pseudodesulfovibrio portus JCM14722.</title>
        <authorList>
            <person name="Kondo R."/>
            <person name="Kataoka T."/>
        </authorList>
    </citation>
    <scope>NUCLEOTIDE SEQUENCE</scope>
    <source>
        <strain evidence="3">JCM 14722</strain>
    </source>
</reference>
<dbReference type="InterPro" id="IPR002477">
    <property type="entry name" value="Peptidoglycan-bd-like"/>
</dbReference>
<feature type="domain" description="Peptidoglycan binding-like" evidence="2">
    <location>
        <begin position="348"/>
        <end position="391"/>
    </location>
</feature>
<dbReference type="InterPro" id="IPR036365">
    <property type="entry name" value="PGBD-like_sf"/>
</dbReference>
<dbReference type="PROSITE" id="PS51257">
    <property type="entry name" value="PROKAR_LIPOPROTEIN"/>
    <property type="match status" value="1"/>
</dbReference>
<organism evidence="3 4">
    <name type="scientific">Pseudodesulfovibrio portus</name>
    <dbReference type="NCBI Taxonomy" id="231439"/>
    <lineage>
        <taxon>Bacteria</taxon>
        <taxon>Pseudomonadati</taxon>
        <taxon>Thermodesulfobacteriota</taxon>
        <taxon>Desulfovibrionia</taxon>
        <taxon>Desulfovibrionales</taxon>
        <taxon>Desulfovibrionaceae</taxon>
    </lineage>
</organism>
<dbReference type="RefSeq" id="WP_264981515.1">
    <property type="nucleotide sequence ID" value="NZ_AP026708.1"/>
</dbReference>
<evidence type="ECO:0000259" key="2">
    <source>
        <dbReference type="Pfam" id="PF01471"/>
    </source>
</evidence>
<dbReference type="Proteomes" id="UP001061361">
    <property type="component" value="Chromosome"/>
</dbReference>
<evidence type="ECO:0000313" key="4">
    <source>
        <dbReference type="Proteomes" id="UP001061361"/>
    </source>
</evidence>
<evidence type="ECO:0000256" key="1">
    <source>
        <dbReference type="SAM" id="SignalP"/>
    </source>
</evidence>
<dbReference type="Gene3D" id="1.10.101.10">
    <property type="entry name" value="PGBD-like superfamily/PGBD"/>
    <property type="match status" value="1"/>
</dbReference>
<evidence type="ECO:0000313" key="3">
    <source>
        <dbReference type="EMBL" id="BDQ34616.1"/>
    </source>
</evidence>
<feature type="signal peptide" evidence="1">
    <location>
        <begin position="1"/>
        <end position="19"/>
    </location>
</feature>
<proteinExistence type="predicted"/>
<feature type="chain" id="PRO_5046065605" description="Peptidoglycan binding-like domain-containing protein" evidence="1">
    <location>
        <begin position="20"/>
        <end position="407"/>
    </location>
</feature>
<sequence>MRKHILLTALIFCGLLMTACNMPDLQSAPVEPPPPMDVQAPVAVPVPPAKAPSDIELVTAALVERLRGGRISVANVTLDPDGRHAVGELSFDYAGFDVQDVAVTGYTVNVIEPGSALVVLEGAILFKDIINRRTGVYFATQYIMDKDGVNITKSVMTPIPPDFPRVETFFVPQSKLKEAASSLVTYTDYYLFAIENAEPMTYGEGGSKSGFKSEYYIMSFCKDRLFQDSSLTMTVTSRPNGAGDKLAEAISINDTGWRILIAGGKFAPGSSRNKFHVGVAYQQNPGGYLPEVVVGAYSNVKQDAASLAAAAQREVVEQTMEQGAAQPDATGEGPLARGDVYLNPIFPEDVEVIQVRLKALGLYTGKIDRNYGPLTKKALNAFNKRHGFPKDQWNVGVQKELFKGTGQ</sequence>
<keyword evidence="1" id="KW-0732">Signal</keyword>
<gene>
    <name evidence="3" type="ORF">JCM14722_21580</name>
</gene>
<name>A0ABM8AT17_9BACT</name>
<dbReference type="Pfam" id="PF01471">
    <property type="entry name" value="PG_binding_1"/>
    <property type="match status" value="1"/>
</dbReference>
<protein>
    <recommendedName>
        <fullName evidence="2">Peptidoglycan binding-like domain-containing protein</fullName>
    </recommendedName>
</protein>
<dbReference type="InterPro" id="IPR036366">
    <property type="entry name" value="PGBDSf"/>
</dbReference>
<dbReference type="SUPFAM" id="SSF47090">
    <property type="entry name" value="PGBD-like"/>
    <property type="match status" value="1"/>
</dbReference>
<keyword evidence="4" id="KW-1185">Reference proteome</keyword>
<dbReference type="EMBL" id="AP026708">
    <property type="protein sequence ID" value="BDQ34616.1"/>
    <property type="molecule type" value="Genomic_DNA"/>
</dbReference>
<accession>A0ABM8AT17</accession>